<evidence type="ECO:0000256" key="1">
    <source>
        <dbReference type="SAM" id="MobiDB-lite"/>
    </source>
</evidence>
<organism evidence="2 3">
    <name type="scientific">Pleurodeles waltl</name>
    <name type="common">Iberian ribbed newt</name>
    <dbReference type="NCBI Taxonomy" id="8319"/>
    <lineage>
        <taxon>Eukaryota</taxon>
        <taxon>Metazoa</taxon>
        <taxon>Chordata</taxon>
        <taxon>Craniata</taxon>
        <taxon>Vertebrata</taxon>
        <taxon>Euteleostomi</taxon>
        <taxon>Amphibia</taxon>
        <taxon>Batrachia</taxon>
        <taxon>Caudata</taxon>
        <taxon>Salamandroidea</taxon>
        <taxon>Salamandridae</taxon>
        <taxon>Pleurodelinae</taxon>
        <taxon>Pleurodeles</taxon>
    </lineage>
</organism>
<gene>
    <name evidence="2" type="ORF">NDU88_002776</name>
</gene>
<feature type="compositionally biased region" description="Basic and acidic residues" evidence="1">
    <location>
        <begin position="53"/>
        <end position="66"/>
    </location>
</feature>
<proteinExistence type="predicted"/>
<feature type="compositionally biased region" description="Basic and acidic residues" evidence="1">
    <location>
        <begin position="13"/>
        <end position="32"/>
    </location>
</feature>
<protein>
    <submittedName>
        <fullName evidence="2">Uncharacterized protein</fullName>
    </submittedName>
</protein>
<dbReference type="EMBL" id="JANPWB010000006">
    <property type="protein sequence ID" value="KAJ1177521.1"/>
    <property type="molecule type" value="Genomic_DNA"/>
</dbReference>
<name>A0AAV7TMW2_PLEWA</name>
<comment type="caution">
    <text evidence="2">The sequence shown here is derived from an EMBL/GenBank/DDBJ whole genome shotgun (WGS) entry which is preliminary data.</text>
</comment>
<evidence type="ECO:0000313" key="2">
    <source>
        <dbReference type="EMBL" id="KAJ1177521.1"/>
    </source>
</evidence>
<reference evidence="2" key="1">
    <citation type="journal article" date="2022" name="bioRxiv">
        <title>Sequencing and chromosome-scale assembly of the giantPleurodeles waltlgenome.</title>
        <authorList>
            <person name="Brown T."/>
            <person name="Elewa A."/>
            <person name="Iarovenko S."/>
            <person name="Subramanian E."/>
            <person name="Araus A.J."/>
            <person name="Petzold A."/>
            <person name="Susuki M."/>
            <person name="Suzuki K.-i.T."/>
            <person name="Hayashi T."/>
            <person name="Toyoda A."/>
            <person name="Oliveira C."/>
            <person name="Osipova E."/>
            <person name="Leigh N.D."/>
            <person name="Simon A."/>
            <person name="Yun M.H."/>
        </authorList>
    </citation>
    <scope>NUCLEOTIDE SEQUENCE</scope>
    <source>
        <strain evidence="2">20211129_DDA</strain>
        <tissue evidence="2">Liver</tissue>
    </source>
</reference>
<feature type="region of interest" description="Disordered" evidence="1">
    <location>
        <begin position="1"/>
        <end position="66"/>
    </location>
</feature>
<sequence length="66" mass="7259">MCDHRNPSGGSEHTLDAPEGRCRDCGDRRGDRTLGWAARPREEPDSTAPAPRSGEELKQSRSPRAD</sequence>
<dbReference type="Proteomes" id="UP001066276">
    <property type="component" value="Chromosome 3_2"/>
</dbReference>
<accession>A0AAV7TMW2</accession>
<keyword evidence="3" id="KW-1185">Reference proteome</keyword>
<dbReference type="AlphaFoldDB" id="A0AAV7TMW2"/>
<evidence type="ECO:0000313" key="3">
    <source>
        <dbReference type="Proteomes" id="UP001066276"/>
    </source>
</evidence>